<dbReference type="STRING" id="1817772.A2527_01030"/>
<name>A0A1F6G9M2_9PROT</name>
<dbReference type="Proteomes" id="UP000178449">
    <property type="component" value="Unassembled WGS sequence"/>
</dbReference>
<dbReference type="AlphaFoldDB" id="A0A1F6G9M2"/>
<evidence type="ECO:0000313" key="1">
    <source>
        <dbReference type="EMBL" id="OGG94795.1"/>
    </source>
</evidence>
<reference evidence="1 2" key="1">
    <citation type="journal article" date="2016" name="Nat. Commun.">
        <title>Thousands of microbial genomes shed light on interconnected biogeochemical processes in an aquifer system.</title>
        <authorList>
            <person name="Anantharaman K."/>
            <person name="Brown C.T."/>
            <person name="Hug L.A."/>
            <person name="Sharon I."/>
            <person name="Castelle C.J."/>
            <person name="Probst A.J."/>
            <person name="Thomas B.C."/>
            <person name="Singh A."/>
            <person name="Wilkins M.J."/>
            <person name="Karaoz U."/>
            <person name="Brodie E.L."/>
            <person name="Williams K.H."/>
            <person name="Hubbard S.S."/>
            <person name="Banfield J.F."/>
        </authorList>
    </citation>
    <scope>NUCLEOTIDE SEQUENCE [LARGE SCALE GENOMIC DNA]</scope>
</reference>
<organism evidence="1 2">
    <name type="scientific">Candidatus Lambdaproteobacteria bacterium RIFOXYD2_FULL_50_16</name>
    <dbReference type="NCBI Taxonomy" id="1817772"/>
    <lineage>
        <taxon>Bacteria</taxon>
        <taxon>Pseudomonadati</taxon>
        <taxon>Pseudomonadota</taxon>
        <taxon>Candidatus Lambdaproteobacteria</taxon>
    </lineage>
</organism>
<evidence type="ECO:0000313" key="2">
    <source>
        <dbReference type="Proteomes" id="UP000178449"/>
    </source>
</evidence>
<sequence>MGSFSFRNGISEGITRPYGTRHTAITEAVKKAQQLEIGLDGVPEFSDHKHLSTLMIYRDWERNAQGQLASLIAT</sequence>
<accession>A0A1F6G9M2</accession>
<protein>
    <submittedName>
        <fullName evidence="1">Uncharacterized protein</fullName>
    </submittedName>
</protein>
<proteinExistence type="predicted"/>
<dbReference type="EMBL" id="MFNE01000034">
    <property type="protein sequence ID" value="OGG94795.1"/>
    <property type="molecule type" value="Genomic_DNA"/>
</dbReference>
<comment type="caution">
    <text evidence="1">The sequence shown here is derived from an EMBL/GenBank/DDBJ whole genome shotgun (WGS) entry which is preliminary data.</text>
</comment>
<gene>
    <name evidence="1" type="ORF">A2527_01030</name>
</gene>